<dbReference type="SUPFAM" id="SSF50494">
    <property type="entry name" value="Trypsin-like serine proteases"/>
    <property type="match status" value="1"/>
</dbReference>
<dbReference type="Proteomes" id="UP001497623">
    <property type="component" value="Unassembled WGS sequence"/>
</dbReference>
<evidence type="ECO:0000259" key="4">
    <source>
        <dbReference type="PROSITE" id="PS51092"/>
    </source>
</evidence>
<evidence type="ECO:0000313" key="5">
    <source>
        <dbReference type="EMBL" id="CAL4142801.1"/>
    </source>
</evidence>
<dbReference type="EMBL" id="CAXKWB010033400">
    <property type="protein sequence ID" value="CAL4142801.1"/>
    <property type="molecule type" value="Genomic_DNA"/>
</dbReference>
<keyword evidence="6" id="KW-1185">Reference proteome</keyword>
<dbReference type="InterPro" id="IPR009003">
    <property type="entry name" value="Peptidase_S1_PA"/>
</dbReference>
<dbReference type="SUPFAM" id="SSF57440">
    <property type="entry name" value="Kringle-like"/>
    <property type="match status" value="1"/>
</dbReference>
<keyword evidence="2 3" id="KW-1015">Disulfide bond</keyword>
<dbReference type="AlphaFoldDB" id="A0AAV2RYG2"/>
<comment type="caution">
    <text evidence="3">Lacks conserved residue(s) required for the propagation of feature annotation.</text>
</comment>
<evidence type="ECO:0000256" key="3">
    <source>
        <dbReference type="PROSITE-ProRule" id="PRU00479"/>
    </source>
</evidence>
<dbReference type="Pfam" id="PF00040">
    <property type="entry name" value="fn2"/>
    <property type="match status" value="1"/>
</dbReference>
<evidence type="ECO:0000256" key="2">
    <source>
        <dbReference type="ARBA" id="ARBA00023157"/>
    </source>
</evidence>
<accession>A0AAV2RYG2</accession>
<comment type="caution">
    <text evidence="5">The sequence shown here is derived from an EMBL/GenBank/DDBJ whole genome shotgun (WGS) entry which is preliminary data.</text>
</comment>
<feature type="disulfide bond" evidence="3">
    <location>
        <begin position="5"/>
        <end position="31"/>
    </location>
</feature>
<organism evidence="5 6">
    <name type="scientific">Meganyctiphanes norvegica</name>
    <name type="common">Northern krill</name>
    <name type="synonym">Thysanopoda norvegica</name>
    <dbReference type="NCBI Taxonomy" id="48144"/>
    <lineage>
        <taxon>Eukaryota</taxon>
        <taxon>Metazoa</taxon>
        <taxon>Ecdysozoa</taxon>
        <taxon>Arthropoda</taxon>
        <taxon>Crustacea</taxon>
        <taxon>Multicrustacea</taxon>
        <taxon>Malacostraca</taxon>
        <taxon>Eumalacostraca</taxon>
        <taxon>Eucarida</taxon>
        <taxon>Euphausiacea</taxon>
        <taxon>Euphausiidae</taxon>
        <taxon>Meganyctiphanes</taxon>
    </lineage>
</organism>
<dbReference type="SMART" id="SM00059">
    <property type="entry name" value="FN2"/>
    <property type="match status" value="1"/>
</dbReference>
<keyword evidence="1" id="KW-0677">Repeat</keyword>
<dbReference type="InterPro" id="IPR013806">
    <property type="entry name" value="Kringle-like"/>
</dbReference>
<dbReference type="PROSITE" id="PS51092">
    <property type="entry name" value="FN2_2"/>
    <property type="match status" value="1"/>
</dbReference>
<dbReference type="Gene3D" id="2.10.10.10">
    <property type="entry name" value="Fibronectin, type II, collagen-binding"/>
    <property type="match status" value="1"/>
</dbReference>
<evidence type="ECO:0000256" key="1">
    <source>
        <dbReference type="ARBA" id="ARBA00022737"/>
    </source>
</evidence>
<dbReference type="InterPro" id="IPR000562">
    <property type="entry name" value="FN_type2_dom"/>
</dbReference>
<evidence type="ECO:0000313" key="6">
    <source>
        <dbReference type="Proteomes" id="UP001497623"/>
    </source>
</evidence>
<sequence>GTLPCQFPFIYKSVTYTSCTRTGDPDGNLWCSTKTDGLNNHISGGGNYRECSQEEFLQQQQQLSELKSSGLRMTAFCPSASSSSSSTISTIPRTTNITCGISFNTDKIVGGEDAGLGTWPWMVLFRA</sequence>
<dbReference type="InterPro" id="IPR036943">
    <property type="entry name" value="FN_type2_sf"/>
</dbReference>
<reference evidence="5 6" key="1">
    <citation type="submission" date="2024-05" db="EMBL/GenBank/DDBJ databases">
        <authorList>
            <person name="Wallberg A."/>
        </authorList>
    </citation>
    <scope>NUCLEOTIDE SEQUENCE [LARGE SCALE GENOMIC DNA]</scope>
</reference>
<proteinExistence type="predicted"/>
<name>A0AAV2RYG2_MEGNR</name>
<feature type="non-terminal residue" evidence="5">
    <location>
        <position position="127"/>
    </location>
</feature>
<gene>
    <name evidence="5" type="ORF">MNOR_LOCUS29194</name>
</gene>
<protein>
    <recommendedName>
        <fullName evidence="4">Fibronectin type-II domain-containing protein</fullName>
    </recommendedName>
</protein>
<feature type="non-terminal residue" evidence="5">
    <location>
        <position position="1"/>
    </location>
</feature>
<feature type="domain" description="Fibronectin type-II" evidence="4">
    <location>
        <begin position="1"/>
        <end position="53"/>
    </location>
</feature>